<keyword evidence="2" id="KW-1185">Reference proteome</keyword>
<organism evidence="1 2">
    <name type="scientific">Sphingobium fluviale</name>
    <dbReference type="NCBI Taxonomy" id="2506423"/>
    <lineage>
        <taxon>Bacteria</taxon>
        <taxon>Pseudomonadati</taxon>
        <taxon>Pseudomonadota</taxon>
        <taxon>Alphaproteobacteria</taxon>
        <taxon>Sphingomonadales</taxon>
        <taxon>Sphingomonadaceae</taxon>
        <taxon>Sphingobium</taxon>
    </lineage>
</organism>
<reference evidence="2" key="1">
    <citation type="submission" date="2019-01" db="EMBL/GenBank/DDBJ databases">
        <title>Cytophagaceae bacterium strain CAR-16.</title>
        <authorList>
            <person name="Chen W.-M."/>
        </authorList>
    </citation>
    <scope>NUCLEOTIDE SEQUENCE [LARGE SCALE GENOMIC DNA]</scope>
    <source>
        <strain evidence="2">CHR27</strain>
    </source>
</reference>
<protein>
    <submittedName>
        <fullName evidence="1">Uncharacterized protein</fullName>
    </submittedName>
</protein>
<dbReference type="RefSeq" id="WP_129403994.1">
    <property type="nucleotide sequence ID" value="NZ_SBKP01000006.1"/>
</dbReference>
<proteinExistence type="predicted"/>
<name>A0A4Q1KI34_9SPHN</name>
<dbReference type="EMBL" id="SBKP01000006">
    <property type="protein sequence ID" value="RXR28930.1"/>
    <property type="molecule type" value="Genomic_DNA"/>
</dbReference>
<accession>A0A4Q1KI34</accession>
<dbReference type="AlphaFoldDB" id="A0A4Q1KI34"/>
<dbReference type="OrthoDB" id="7269818at2"/>
<sequence>MDKIIAVVWPRPEDYPRFLEICGTADVPDTYLEFVQQALTSLRANGIDPSRIEKVHVDPDEMLEWCMRHHGNVETEARALFALLKVRSKYGKGADAIN</sequence>
<evidence type="ECO:0000313" key="2">
    <source>
        <dbReference type="Proteomes" id="UP000290958"/>
    </source>
</evidence>
<comment type="caution">
    <text evidence="1">The sequence shown here is derived from an EMBL/GenBank/DDBJ whole genome shotgun (WGS) entry which is preliminary data.</text>
</comment>
<dbReference type="Proteomes" id="UP000290958">
    <property type="component" value="Unassembled WGS sequence"/>
</dbReference>
<gene>
    <name evidence="1" type="ORF">EQG66_07585</name>
</gene>
<evidence type="ECO:0000313" key="1">
    <source>
        <dbReference type="EMBL" id="RXR28930.1"/>
    </source>
</evidence>